<name>E9FS64_DAPPU</name>
<keyword evidence="3" id="KW-1185">Reference proteome</keyword>
<sequence>MEAIWDDVWLISKETWSTTDGLTMTAVAKLSSPVQECAVRPYPKPTPSNNSIPLDETFREKCNNDPYPGYCKVQPQEEPALPHNTSSALVEKKVASMAGSMAKEQAKGKALRRLGNGKSIIQ</sequence>
<dbReference type="InParanoid" id="E9FS64"/>
<dbReference type="Proteomes" id="UP000000305">
    <property type="component" value="Unassembled WGS sequence"/>
</dbReference>
<gene>
    <name evidence="2" type="ORF">DAPPUDRAFT_232236</name>
</gene>
<evidence type="ECO:0000313" key="2">
    <source>
        <dbReference type="EMBL" id="EFX89977.1"/>
    </source>
</evidence>
<evidence type="ECO:0000313" key="3">
    <source>
        <dbReference type="Proteomes" id="UP000000305"/>
    </source>
</evidence>
<dbReference type="HOGENOM" id="CLU_2028984_0_0_1"/>
<evidence type="ECO:0000256" key="1">
    <source>
        <dbReference type="SAM" id="MobiDB-lite"/>
    </source>
</evidence>
<feature type="region of interest" description="Disordered" evidence="1">
    <location>
        <begin position="100"/>
        <end position="122"/>
    </location>
</feature>
<organism evidence="2 3">
    <name type="scientific">Daphnia pulex</name>
    <name type="common">Water flea</name>
    <dbReference type="NCBI Taxonomy" id="6669"/>
    <lineage>
        <taxon>Eukaryota</taxon>
        <taxon>Metazoa</taxon>
        <taxon>Ecdysozoa</taxon>
        <taxon>Arthropoda</taxon>
        <taxon>Crustacea</taxon>
        <taxon>Branchiopoda</taxon>
        <taxon>Diplostraca</taxon>
        <taxon>Cladocera</taxon>
        <taxon>Anomopoda</taxon>
        <taxon>Daphniidae</taxon>
        <taxon>Daphnia</taxon>
    </lineage>
</organism>
<protein>
    <submittedName>
        <fullName evidence="2">Uncharacterized protein</fullName>
    </submittedName>
</protein>
<dbReference type="EMBL" id="GL732523">
    <property type="protein sequence ID" value="EFX89977.1"/>
    <property type="molecule type" value="Genomic_DNA"/>
</dbReference>
<dbReference type="KEGG" id="dpx:DAPPUDRAFT_232236"/>
<dbReference type="AlphaFoldDB" id="E9FS64"/>
<proteinExistence type="predicted"/>
<accession>E9FS64</accession>
<reference evidence="2 3" key="1">
    <citation type="journal article" date="2011" name="Science">
        <title>The ecoresponsive genome of Daphnia pulex.</title>
        <authorList>
            <person name="Colbourne J.K."/>
            <person name="Pfrender M.E."/>
            <person name="Gilbert D."/>
            <person name="Thomas W.K."/>
            <person name="Tucker A."/>
            <person name="Oakley T.H."/>
            <person name="Tokishita S."/>
            <person name="Aerts A."/>
            <person name="Arnold G.J."/>
            <person name="Basu M.K."/>
            <person name="Bauer D.J."/>
            <person name="Caceres C.E."/>
            <person name="Carmel L."/>
            <person name="Casola C."/>
            <person name="Choi J.H."/>
            <person name="Detter J.C."/>
            <person name="Dong Q."/>
            <person name="Dusheyko S."/>
            <person name="Eads B.D."/>
            <person name="Frohlich T."/>
            <person name="Geiler-Samerotte K.A."/>
            <person name="Gerlach D."/>
            <person name="Hatcher P."/>
            <person name="Jogdeo S."/>
            <person name="Krijgsveld J."/>
            <person name="Kriventseva E.V."/>
            <person name="Kultz D."/>
            <person name="Laforsch C."/>
            <person name="Lindquist E."/>
            <person name="Lopez J."/>
            <person name="Manak J.R."/>
            <person name="Muller J."/>
            <person name="Pangilinan J."/>
            <person name="Patwardhan R.P."/>
            <person name="Pitluck S."/>
            <person name="Pritham E.J."/>
            <person name="Rechtsteiner A."/>
            <person name="Rho M."/>
            <person name="Rogozin I.B."/>
            <person name="Sakarya O."/>
            <person name="Salamov A."/>
            <person name="Schaack S."/>
            <person name="Shapiro H."/>
            <person name="Shiga Y."/>
            <person name="Skalitzky C."/>
            <person name="Smith Z."/>
            <person name="Souvorov A."/>
            <person name="Sung W."/>
            <person name="Tang Z."/>
            <person name="Tsuchiya D."/>
            <person name="Tu H."/>
            <person name="Vos H."/>
            <person name="Wang M."/>
            <person name="Wolf Y.I."/>
            <person name="Yamagata H."/>
            <person name="Yamada T."/>
            <person name="Ye Y."/>
            <person name="Shaw J.R."/>
            <person name="Andrews J."/>
            <person name="Crease T.J."/>
            <person name="Tang H."/>
            <person name="Lucas S.M."/>
            <person name="Robertson H.M."/>
            <person name="Bork P."/>
            <person name="Koonin E.V."/>
            <person name="Zdobnov E.M."/>
            <person name="Grigoriev I.V."/>
            <person name="Lynch M."/>
            <person name="Boore J.L."/>
        </authorList>
    </citation>
    <scope>NUCLEOTIDE SEQUENCE [LARGE SCALE GENOMIC DNA]</scope>
</reference>